<accession>G9YJ86</accession>
<comment type="caution">
    <text evidence="1">The sequence shown here is derived from an EMBL/GenBank/DDBJ whole genome shotgun (WGS) entry which is preliminary data.</text>
</comment>
<dbReference type="EMBL" id="AGCJ01000075">
    <property type="protein sequence ID" value="EHM38794.1"/>
    <property type="molecule type" value="Genomic_DNA"/>
</dbReference>
<proteinExistence type="predicted"/>
<dbReference type="eggNOG" id="ENOG5033EYJ">
    <property type="taxonomic scope" value="Bacteria"/>
</dbReference>
<organism evidence="1 2">
    <name type="scientific">Anaeroglobus geminatus F0357</name>
    <dbReference type="NCBI Taxonomy" id="861450"/>
    <lineage>
        <taxon>Bacteria</taxon>
        <taxon>Bacillati</taxon>
        <taxon>Bacillota</taxon>
        <taxon>Negativicutes</taxon>
        <taxon>Veillonellales</taxon>
        <taxon>Veillonellaceae</taxon>
        <taxon>Anaeroglobus</taxon>
    </lineage>
</organism>
<dbReference type="PATRIC" id="fig|861450.3.peg.1601"/>
<evidence type="ECO:0000313" key="1">
    <source>
        <dbReference type="EMBL" id="EHM38794.1"/>
    </source>
</evidence>
<name>G9YJ86_9FIRM</name>
<dbReference type="STRING" id="861450.HMPREF0080_01731"/>
<reference evidence="1 2" key="1">
    <citation type="submission" date="2011-08" db="EMBL/GenBank/DDBJ databases">
        <authorList>
            <person name="Weinstock G."/>
            <person name="Sodergren E."/>
            <person name="Clifton S."/>
            <person name="Fulton L."/>
            <person name="Fulton B."/>
            <person name="Courtney L."/>
            <person name="Fronick C."/>
            <person name="Harrison M."/>
            <person name="Strong C."/>
            <person name="Farmer C."/>
            <person name="Delahaunty K."/>
            <person name="Markovic C."/>
            <person name="Hall O."/>
            <person name="Minx P."/>
            <person name="Tomlinson C."/>
            <person name="Mitreva M."/>
            <person name="Hou S."/>
            <person name="Chen J."/>
            <person name="Wollam A."/>
            <person name="Pepin K.H."/>
            <person name="Johnson M."/>
            <person name="Bhonagiri V."/>
            <person name="Zhang X."/>
            <person name="Suruliraj S."/>
            <person name="Warren W."/>
            <person name="Chinwalla A."/>
            <person name="Mardis E.R."/>
            <person name="Wilson R.K."/>
        </authorList>
    </citation>
    <scope>NUCLEOTIDE SEQUENCE [LARGE SCALE GENOMIC DNA]</scope>
    <source>
        <strain evidence="1 2">F0357</strain>
    </source>
</reference>
<gene>
    <name evidence="1" type="ORF">HMPREF0080_01731</name>
</gene>
<sequence length="117" mass="12880">MTSKGGGLMAKNKIPKNRSLEDMFAGVKEELTFETADRDDEAAISAKALGKPRLRQTKGDLRKQFFTDDLQEKVGAILLDIKLAYYKDGVGDISLQVVKDGRNIVIKTAPKTGKHNT</sequence>
<dbReference type="Proteomes" id="UP000005481">
    <property type="component" value="Unassembled WGS sequence"/>
</dbReference>
<dbReference type="AlphaFoldDB" id="G9YJ86"/>
<dbReference type="HOGENOM" id="CLU_172495_0_0_9"/>
<dbReference type="OrthoDB" id="1629499at2"/>
<protein>
    <submittedName>
        <fullName evidence="1">Uncharacterized protein</fullName>
    </submittedName>
</protein>
<keyword evidence="2" id="KW-1185">Reference proteome</keyword>
<evidence type="ECO:0000313" key="2">
    <source>
        <dbReference type="Proteomes" id="UP000005481"/>
    </source>
</evidence>